<gene>
    <name evidence="6" type="ORF">E9232_006965</name>
</gene>
<feature type="modified residue" description="4-aspartylphosphate" evidence="3">
    <location>
        <position position="54"/>
    </location>
</feature>
<dbReference type="InterPro" id="IPR000792">
    <property type="entry name" value="Tscrpt_reg_LuxR_C"/>
</dbReference>
<evidence type="ECO:0000313" key="7">
    <source>
        <dbReference type="Proteomes" id="UP001262410"/>
    </source>
</evidence>
<dbReference type="SUPFAM" id="SSF46894">
    <property type="entry name" value="C-terminal effector domain of the bipartite response regulators"/>
    <property type="match status" value="1"/>
</dbReference>
<dbReference type="SMART" id="SM00448">
    <property type="entry name" value="REC"/>
    <property type="match status" value="1"/>
</dbReference>
<dbReference type="InterPro" id="IPR058245">
    <property type="entry name" value="NreC/VraR/RcsB-like_REC"/>
</dbReference>
<comment type="caution">
    <text evidence="6">The sequence shown here is derived from an EMBL/GenBank/DDBJ whole genome shotgun (WGS) entry which is preliminary data.</text>
</comment>
<evidence type="ECO:0000256" key="2">
    <source>
        <dbReference type="ARBA" id="ARBA00023125"/>
    </source>
</evidence>
<name>A0ABU1K0L2_9PROT</name>
<dbReference type="CDD" id="cd06170">
    <property type="entry name" value="LuxR_C_like"/>
    <property type="match status" value="1"/>
</dbReference>
<feature type="domain" description="Response regulatory" evidence="5">
    <location>
        <begin position="2"/>
        <end position="119"/>
    </location>
</feature>
<organism evidence="6 7">
    <name type="scientific">Inquilinus ginsengisoli</name>
    <dbReference type="NCBI Taxonomy" id="363840"/>
    <lineage>
        <taxon>Bacteria</taxon>
        <taxon>Pseudomonadati</taxon>
        <taxon>Pseudomonadota</taxon>
        <taxon>Alphaproteobacteria</taxon>
        <taxon>Rhodospirillales</taxon>
        <taxon>Rhodospirillaceae</taxon>
        <taxon>Inquilinus</taxon>
    </lineage>
</organism>
<dbReference type="PRINTS" id="PR00038">
    <property type="entry name" value="HTHLUXR"/>
</dbReference>
<accession>A0ABU1K0L2</accession>
<dbReference type="PROSITE" id="PS50110">
    <property type="entry name" value="RESPONSE_REGULATORY"/>
    <property type="match status" value="1"/>
</dbReference>
<dbReference type="InterPro" id="IPR016032">
    <property type="entry name" value="Sig_transdc_resp-reg_C-effctor"/>
</dbReference>
<dbReference type="PANTHER" id="PTHR45566">
    <property type="entry name" value="HTH-TYPE TRANSCRIPTIONAL REGULATOR YHJB-RELATED"/>
    <property type="match status" value="1"/>
</dbReference>
<evidence type="ECO:0000259" key="4">
    <source>
        <dbReference type="PROSITE" id="PS50043"/>
    </source>
</evidence>
<dbReference type="InterPro" id="IPR001789">
    <property type="entry name" value="Sig_transdc_resp-reg_receiver"/>
</dbReference>
<keyword evidence="7" id="KW-1185">Reference proteome</keyword>
<reference evidence="6 7" key="1">
    <citation type="submission" date="2023-07" db="EMBL/GenBank/DDBJ databases">
        <title>Sorghum-associated microbial communities from plants grown in Nebraska, USA.</title>
        <authorList>
            <person name="Schachtman D."/>
        </authorList>
    </citation>
    <scope>NUCLEOTIDE SEQUENCE [LARGE SCALE GENOMIC DNA]</scope>
    <source>
        <strain evidence="6 7">584</strain>
    </source>
</reference>
<evidence type="ECO:0000256" key="1">
    <source>
        <dbReference type="ARBA" id="ARBA00022553"/>
    </source>
</evidence>
<evidence type="ECO:0000256" key="3">
    <source>
        <dbReference type="PROSITE-ProRule" id="PRU00169"/>
    </source>
</evidence>
<dbReference type="InterPro" id="IPR011006">
    <property type="entry name" value="CheY-like_superfamily"/>
</dbReference>
<dbReference type="Gene3D" id="3.40.50.2300">
    <property type="match status" value="1"/>
</dbReference>
<dbReference type="EMBL" id="JAVDPW010000019">
    <property type="protein sequence ID" value="MDR6294411.1"/>
    <property type="molecule type" value="Genomic_DNA"/>
</dbReference>
<dbReference type="SUPFAM" id="SSF52172">
    <property type="entry name" value="CheY-like"/>
    <property type="match status" value="1"/>
</dbReference>
<sequence length="210" mass="22229">MKLLIVDDHPVVREGLVALLRQGDPDAVVVEARDSTEGLAMAEQHRDLDVVLLDLAMPGLGGMPAIAEFGRRRPELPVIILSSSEDPQDVRKALAAGALGYVPKSASRQTLFLAVQLVLSGDIYVPPLTMLPLGPSAAGPGGDAVAGARLTQRQLEVLQLLARGLSNKEIGNALDLAEKTVKVHVTAIFRTLNVVNRTQAATAARDAQLI</sequence>
<feature type="domain" description="HTH luxR-type" evidence="4">
    <location>
        <begin position="143"/>
        <end position="208"/>
    </location>
</feature>
<dbReference type="Pfam" id="PF00072">
    <property type="entry name" value="Response_reg"/>
    <property type="match status" value="1"/>
</dbReference>
<keyword evidence="2 6" id="KW-0238">DNA-binding</keyword>
<dbReference type="CDD" id="cd17535">
    <property type="entry name" value="REC_NarL-like"/>
    <property type="match status" value="1"/>
</dbReference>
<dbReference type="PROSITE" id="PS50043">
    <property type="entry name" value="HTH_LUXR_2"/>
    <property type="match status" value="1"/>
</dbReference>
<dbReference type="RefSeq" id="WP_309801908.1">
    <property type="nucleotide sequence ID" value="NZ_JAVDPW010000019.1"/>
</dbReference>
<dbReference type="GO" id="GO:0003677">
    <property type="term" value="F:DNA binding"/>
    <property type="evidence" value="ECO:0007669"/>
    <property type="project" value="UniProtKB-KW"/>
</dbReference>
<dbReference type="SMART" id="SM00421">
    <property type="entry name" value="HTH_LUXR"/>
    <property type="match status" value="1"/>
</dbReference>
<keyword evidence="1 3" id="KW-0597">Phosphoprotein</keyword>
<proteinExistence type="predicted"/>
<dbReference type="Proteomes" id="UP001262410">
    <property type="component" value="Unassembled WGS sequence"/>
</dbReference>
<dbReference type="PANTHER" id="PTHR45566:SF1">
    <property type="entry name" value="HTH-TYPE TRANSCRIPTIONAL REGULATOR YHJB-RELATED"/>
    <property type="match status" value="1"/>
</dbReference>
<dbReference type="Pfam" id="PF00196">
    <property type="entry name" value="GerE"/>
    <property type="match status" value="1"/>
</dbReference>
<dbReference type="InterPro" id="IPR051015">
    <property type="entry name" value="EvgA-like"/>
</dbReference>
<evidence type="ECO:0000313" key="6">
    <source>
        <dbReference type="EMBL" id="MDR6294411.1"/>
    </source>
</evidence>
<protein>
    <submittedName>
        <fullName evidence="6">DNA-binding NarL/FixJ family response regulator</fullName>
    </submittedName>
</protein>
<evidence type="ECO:0000259" key="5">
    <source>
        <dbReference type="PROSITE" id="PS50110"/>
    </source>
</evidence>